<dbReference type="Proteomes" id="UP001352852">
    <property type="component" value="Unassembled WGS sequence"/>
</dbReference>
<keyword evidence="3" id="KW-1185">Reference proteome</keyword>
<accession>A0ABU7D190</accession>
<evidence type="ECO:0000313" key="3">
    <source>
        <dbReference type="Proteomes" id="UP001352852"/>
    </source>
</evidence>
<dbReference type="EMBL" id="JAHUTJ010011731">
    <property type="protein sequence ID" value="MED6268917.1"/>
    <property type="molecule type" value="Genomic_DNA"/>
</dbReference>
<evidence type="ECO:0000313" key="2">
    <source>
        <dbReference type="EMBL" id="MED6268917.1"/>
    </source>
</evidence>
<evidence type="ECO:0000256" key="1">
    <source>
        <dbReference type="SAM" id="MobiDB-lite"/>
    </source>
</evidence>
<sequence>MELDTGSHSQERGVPPVSSGSPLRVRCVRKTSKAKGPKDILCKCLSRLRSGSTPKLPYRFSPAALRRKLISASCIKDLTLLHYQQTGATPA</sequence>
<feature type="region of interest" description="Disordered" evidence="1">
    <location>
        <begin position="1"/>
        <end position="25"/>
    </location>
</feature>
<protein>
    <submittedName>
        <fullName evidence="2">Uncharacterized protein</fullName>
    </submittedName>
</protein>
<reference evidence="2 3" key="1">
    <citation type="submission" date="2021-06" db="EMBL/GenBank/DDBJ databases">
        <authorList>
            <person name="Palmer J.M."/>
        </authorList>
    </citation>
    <scope>NUCLEOTIDE SEQUENCE [LARGE SCALE GENOMIC DNA]</scope>
    <source>
        <strain evidence="2 3">CL_MEX2019</strain>
        <tissue evidence="2">Muscle</tissue>
    </source>
</reference>
<proteinExistence type="predicted"/>
<gene>
    <name evidence="2" type="ORF">CHARACLAT_027672</name>
</gene>
<organism evidence="2 3">
    <name type="scientific">Characodon lateralis</name>
    <dbReference type="NCBI Taxonomy" id="208331"/>
    <lineage>
        <taxon>Eukaryota</taxon>
        <taxon>Metazoa</taxon>
        <taxon>Chordata</taxon>
        <taxon>Craniata</taxon>
        <taxon>Vertebrata</taxon>
        <taxon>Euteleostomi</taxon>
        <taxon>Actinopterygii</taxon>
        <taxon>Neopterygii</taxon>
        <taxon>Teleostei</taxon>
        <taxon>Neoteleostei</taxon>
        <taxon>Acanthomorphata</taxon>
        <taxon>Ovalentaria</taxon>
        <taxon>Atherinomorphae</taxon>
        <taxon>Cyprinodontiformes</taxon>
        <taxon>Goodeidae</taxon>
        <taxon>Characodon</taxon>
    </lineage>
</organism>
<comment type="caution">
    <text evidence="2">The sequence shown here is derived from an EMBL/GenBank/DDBJ whole genome shotgun (WGS) entry which is preliminary data.</text>
</comment>
<name>A0ABU7D190_9TELE</name>